<evidence type="ECO:0000313" key="3">
    <source>
        <dbReference type="Proteomes" id="UP000272400"/>
    </source>
</evidence>
<dbReference type="AlphaFoldDB" id="A0A3N1CVT7"/>
<dbReference type="InterPro" id="IPR000073">
    <property type="entry name" value="AB_hydrolase_1"/>
</dbReference>
<dbReference type="Proteomes" id="UP000272400">
    <property type="component" value="Unassembled WGS sequence"/>
</dbReference>
<evidence type="ECO:0000259" key="1">
    <source>
        <dbReference type="Pfam" id="PF00561"/>
    </source>
</evidence>
<dbReference type="SUPFAM" id="SSF53474">
    <property type="entry name" value="alpha/beta-Hydrolases"/>
    <property type="match status" value="1"/>
</dbReference>
<dbReference type="InterPro" id="IPR050228">
    <property type="entry name" value="Carboxylesterase_BioH"/>
</dbReference>
<dbReference type="RefSeq" id="WP_123664872.1">
    <property type="nucleotide sequence ID" value="NZ_RJKE01000001.1"/>
</dbReference>
<dbReference type="PANTHER" id="PTHR43194">
    <property type="entry name" value="HYDROLASE ALPHA/BETA FOLD FAMILY"/>
    <property type="match status" value="1"/>
</dbReference>
<dbReference type="GO" id="GO:0003824">
    <property type="term" value="F:catalytic activity"/>
    <property type="evidence" value="ECO:0007669"/>
    <property type="project" value="UniProtKB-ARBA"/>
</dbReference>
<dbReference type="EMBL" id="RJKE01000001">
    <property type="protein sequence ID" value="ROO85355.1"/>
    <property type="molecule type" value="Genomic_DNA"/>
</dbReference>
<reference evidence="2 3" key="1">
    <citation type="submission" date="2018-11" db="EMBL/GenBank/DDBJ databases">
        <title>Sequencing the genomes of 1000 actinobacteria strains.</title>
        <authorList>
            <person name="Klenk H.-P."/>
        </authorList>
    </citation>
    <scope>NUCLEOTIDE SEQUENCE [LARGE SCALE GENOMIC DNA]</scope>
    <source>
        <strain evidence="2 3">DSM 44254</strain>
    </source>
</reference>
<dbReference type="Pfam" id="PF00561">
    <property type="entry name" value="Abhydrolase_1"/>
    <property type="match status" value="1"/>
</dbReference>
<proteinExistence type="predicted"/>
<comment type="caution">
    <text evidence="2">The sequence shown here is derived from an EMBL/GenBank/DDBJ whole genome shotgun (WGS) entry which is preliminary data.</text>
</comment>
<dbReference type="InterPro" id="IPR029058">
    <property type="entry name" value="AB_hydrolase_fold"/>
</dbReference>
<sequence>MAIVETERSPRTLRFPGATGNTLVGDLWGPEDGPLVVLLHGGGQTRHSWRRAGAALAAEGVRALALDARGHGDSEWVADGDYRGVSMVEDVERVLQTVPGRPVVVGASMGGLTGLMLADRLGAEGAAGLVLVDIVPGFDNAGGERVVAFMSSSPDGFASLEEAADAVSAYLPHQERPKSANGLRRNLRQRENGRWYWHWDPAFLTPHDGDIQSYQRYVADMDRAARDLTVPLAVIRGALSDVVGEEALARFREIAPQAEVVELSDAGHTAAGSDNYTFTQAVVALATRMLG</sequence>
<protein>
    <submittedName>
        <fullName evidence="2">Pimeloyl-ACP methyl ester carboxylesterase</fullName>
    </submittedName>
</protein>
<gene>
    <name evidence="2" type="ORF">EDD29_2898</name>
</gene>
<accession>A0A3N1CVT7</accession>
<dbReference type="PANTHER" id="PTHR43194:SF2">
    <property type="entry name" value="PEROXISOMAL MEMBRANE PROTEIN LPX1"/>
    <property type="match status" value="1"/>
</dbReference>
<name>A0A3N1CVT7_9ACTN</name>
<evidence type="ECO:0000313" key="2">
    <source>
        <dbReference type="EMBL" id="ROO85355.1"/>
    </source>
</evidence>
<dbReference type="OrthoDB" id="3771266at2"/>
<organism evidence="2 3">
    <name type="scientific">Actinocorallia herbida</name>
    <dbReference type="NCBI Taxonomy" id="58109"/>
    <lineage>
        <taxon>Bacteria</taxon>
        <taxon>Bacillati</taxon>
        <taxon>Actinomycetota</taxon>
        <taxon>Actinomycetes</taxon>
        <taxon>Streptosporangiales</taxon>
        <taxon>Thermomonosporaceae</taxon>
        <taxon>Actinocorallia</taxon>
    </lineage>
</organism>
<keyword evidence="3" id="KW-1185">Reference proteome</keyword>
<feature type="domain" description="AB hydrolase-1" evidence="1">
    <location>
        <begin position="34"/>
        <end position="270"/>
    </location>
</feature>
<dbReference type="Gene3D" id="3.40.50.1820">
    <property type="entry name" value="alpha/beta hydrolase"/>
    <property type="match status" value="1"/>
</dbReference>